<comment type="caution">
    <text evidence="4">The sequence shown here is derived from an EMBL/GenBank/DDBJ whole genome shotgun (WGS) entry which is preliminary data.</text>
</comment>
<dbReference type="AlphaFoldDB" id="A0A161X2J9"/>
<keyword evidence="5" id="KW-1185">Reference proteome</keyword>
<gene>
    <name evidence="4" type="ORF">CLMAG_07690</name>
</gene>
<organism evidence="4 5">
    <name type="scientific">Clostridium magnum DSM 2767</name>
    <dbReference type="NCBI Taxonomy" id="1121326"/>
    <lineage>
        <taxon>Bacteria</taxon>
        <taxon>Bacillati</taxon>
        <taxon>Bacillota</taxon>
        <taxon>Clostridia</taxon>
        <taxon>Eubacteriales</taxon>
        <taxon>Clostridiaceae</taxon>
        <taxon>Clostridium</taxon>
    </lineage>
</organism>
<dbReference type="InterPro" id="IPR011990">
    <property type="entry name" value="TPR-like_helical_dom_sf"/>
</dbReference>
<dbReference type="STRING" id="1121326.CLMAG_07690"/>
<evidence type="ECO:0000256" key="1">
    <source>
        <dbReference type="ARBA" id="ARBA00022737"/>
    </source>
</evidence>
<dbReference type="PANTHER" id="PTHR45586">
    <property type="entry name" value="TPR REPEAT-CONTAINING PROTEIN PA4667"/>
    <property type="match status" value="1"/>
</dbReference>
<evidence type="ECO:0000313" key="4">
    <source>
        <dbReference type="EMBL" id="KZL93718.1"/>
    </source>
</evidence>
<evidence type="ECO:0000313" key="5">
    <source>
        <dbReference type="Proteomes" id="UP000076603"/>
    </source>
</evidence>
<feature type="repeat" description="TPR" evidence="3">
    <location>
        <begin position="267"/>
        <end position="300"/>
    </location>
</feature>
<evidence type="ECO:0000256" key="3">
    <source>
        <dbReference type="PROSITE-ProRule" id="PRU00339"/>
    </source>
</evidence>
<name>A0A161X2J9_9CLOT</name>
<dbReference type="PATRIC" id="fig|1121326.3.peg.727"/>
<dbReference type="PANTHER" id="PTHR45586:SF1">
    <property type="entry name" value="LIPOPOLYSACCHARIDE ASSEMBLY PROTEIN B"/>
    <property type="match status" value="1"/>
</dbReference>
<dbReference type="Proteomes" id="UP000076603">
    <property type="component" value="Unassembled WGS sequence"/>
</dbReference>
<feature type="repeat" description="TPR" evidence="3">
    <location>
        <begin position="301"/>
        <end position="334"/>
    </location>
</feature>
<dbReference type="SUPFAM" id="SSF48452">
    <property type="entry name" value="TPR-like"/>
    <property type="match status" value="1"/>
</dbReference>
<dbReference type="Gene3D" id="1.25.40.10">
    <property type="entry name" value="Tetratricopeptide repeat domain"/>
    <property type="match status" value="1"/>
</dbReference>
<dbReference type="Pfam" id="PF13424">
    <property type="entry name" value="TPR_12"/>
    <property type="match status" value="1"/>
</dbReference>
<keyword evidence="2 3" id="KW-0802">TPR repeat</keyword>
<dbReference type="PROSITE" id="PS50005">
    <property type="entry name" value="TPR"/>
    <property type="match status" value="2"/>
</dbReference>
<evidence type="ECO:0000256" key="2">
    <source>
        <dbReference type="ARBA" id="ARBA00022803"/>
    </source>
</evidence>
<dbReference type="EMBL" id="LWAE01000001">
    <property type="protein sequence ID" value="KZL93718.1"/>
    <property type="molecule type" value="Genomic_DNA"/>
</dbReference>
<dbReference type="InterPro" id="IPR051012">
    <property type="entry name" value="CellSynth/LPSAsmb/PSIAsmb"/>
</dbReference>
<dbReference type="InterPro" id="IPR019734">
    <property type="entry name" value="TPR_rpt"/>
</dbReference>
<proteinExistence type="predicted"/>
<accession>A0A161X2J9</accession>
<dbReference type="SMART" id="SM00028">
    <property type="entry name" value="TPR"/>
    <property type="match status" value="4"/>
</dbReference>
<sequence length="381" mass="44233">MSIVCSKIHSIKINKYFKVGVRFMDIKSRFAEELNKLLFLEVKKENIKKLFSTEVLEDIYIPVKSLNIIDNIKEQKNMEQIPMSFFIEGMFYVMGADKDFKFNNEYKKILSNIEDSIIFVKSKIAKNVKEGKLQEAFILLKGLIQIDDDIEVYDKAITIAEELRSKDKSFKDEELEIMGSAKLKDNYALPYFYEAIIRREEGDYEKALFCINNYISRGGEQTLEITEFKESLKSIIEYEKAKELLYDEPNEALKILIPLLDQFADDAAMYYYIAVAYRILENHEKAIYYLNEALSIDSDIIEVVNELGINYASLNDYEKAIAYFRKAFEVTKSIEICTNIIMCYLNSGDIKNAKNHLDIAKKLDANDEIVLQLDGIINNIK</sequence>
<keyword evidence="1" id="KW-0677">Repeat</keyword>
<reference evidence="4 5" key="1">
    <citation type="submission" date="2016-04" db="EMBL/GenBank/DDBJ databases">
        <title>Genome sequence of Clostridium magnum DSM 2767.</title>
        <authorList>
            <person name="Poehlein A."/>
            <person name="Uhlig R."/>
            <person name="Fischer R."/>
            <person name="Bahl H."/>
            <person name="Daniel R."/>
        </authorList>
    </citation>
    <scope>NUCLEOTIDE SEQUENCE [LARGE SCALE GENOMIC DNA]</scope>
    <source>
        <strain evidence="4 5">DSM 2767</strain>
    </source>
</reference>
<protein>
    <submittedName>
        <fullName evidence="4">Tetratricopeptide repeat protein</fullName>
    </submittedName>
</protein>